<dbReference type="Pfam" id="PF01223">
    <property type="entry name" value="Endonuclease_NS"/>
    <property type="match status" value="1"/>
</dbReference>
<keyword evidence="1" id="KW-0732">Signal</keyword>
<feature type="domain" description="DNA/RNA non-specific endonuclease/pyrophosphatase/phosphodiesterase" evidence="3">
    <location>
        <begin position="99"/>
        <end position="307"/>
    </location>
</feature>
<keyword evidence="5" id="KW-1185">Reference proteome</keyword>
<dbReference type="Gene3D" id="3.40.570.10">
    <property type="entry name" value="Extracellular Endonuclease, subunit A"/>
    <property type="match status" value="1"/>
</dbReference>
<dbReference type="SMART" id="SM00477">
    <property type="entry name" value="NUC"/>
    <property type="match status" value="1"/>
</dbReference>
<dbReference type="InterPro" id="IPR044929">
    <property type="entry name" value="DNA/RNA_non-sp_Endonuclease_sf"/>
</dbReference>
<feature type="chain" id="PRO_5042117032" evidence="1">
    <location>
        <begin position="21"/>
        <end position="339"/>
    </location>
</feature>
<evidence type="ECO:0000259" key="2">
    <source>
        <dbReference type="SMART" id="SM00477"/>
    </source>
</evidence>
<dbReference type="InterPro" id="IPR020821">
    <property type="entry name" value="ENPP1-3/EXOG-like_nuc-like"/>
</dbReference>
<evidence type="ECO:0000256" key="1">
    <source>
        <dbReference type="SAM" id="SignalP"/>
    </source>
</evidence>
<dbReference type="SMART" id="SM00892">
    <property type="entry name" value="Endonuclease_NS"/>
    <property type="match status" value="1"/>
</dbReference>
<sequence>MTSLNILNLVLFILMTNTQAKLINRKNEIKVGDELDKNDATVVQDENQMVRPRRSLVSPKTIPGCYKQFVAGNQPPSGFRLDHTNIMYICQQVPDDPTKTFFYSTMFDVGYGIPIYSAYVVSKADASKIGTITRKDLGAEKWRQEAASDLTYDPQKTYDKGHLLPAQTYSFTKPHILSTFTYTNAVPQVSGFNTGQWRQYENKIREYATSECSPKGGDLYLITGISEVNLQQKAGKLEAIQKIPLQDLGAKTAPKVSIPRSMWTAGCCIVSSVGAVGSFAVIGNNLKTTKVESLKMTELQDFLLIGVHGFGGTDIKLFPANPKCSDPVKNVNLNKRKAT</sequence>
<evidence type="ECO:0000313" key="4">
    <source>
        <dbReference type="EMBL" id="KAK2548839.1"/>
    </source>
</evidence>
<feature type="signal peptide" evidence="1">
    <location>
        <begin position="1"/>
        <end position="20"/>
    </location>
</feature>
<dbReference type="Proteomes" id="UP001249851">
    <property type="component" value="Unassembled WGS sequence"/>
</dbReference>
<dbReference type="PANTHER" id="PTHR21472">
    <property type="entry name" value="ENDONUCLEASE DOMAIN-CONTAINING 1 PROTEIN ENDOD1"/>
    <property type="match status" value="1"/>
</dbReference>
<dbReference type="InterPro" id="IPR001604">
    <property type="entry name" value="Endo_G_ENPP1-like_dom"/>
</dbReference>
<accession>A0AAD9USY0</accession>
<dbReference type="InterPro" id="IPR039015">
    <property type="entry name" value="ENDOD1"/>
</dbReference>
<organism evidence="4 5">
    <name type="scientific">Acropora cervicornis</name>
    <name type="common">Staghorn coral</name>
    <dbReference type="NCBI Taxonomy" id="6130"/>
    <lineage>
        <taxon>Eukaryota</taxon>
        <taxon>Metazoa</taxon>
        <taxon>Cnidaria</taxon>
        <taxon>Anthozoa</taxon>
        <taxon>Hexacorallia</taxon>
        <taxon>Scleractinia</taxon>
        <taxon>Astrocoeniina</taxon>
        <taxon>Acroporidae</taxon>
        <taxon>Acropora</taxon>
    </lineage>
</organism>
<dbReference type="GO" id="GO:0003676">
    <property type="term" value="F:nucleic acid binding"/>
    <property type="evidence" value="ECO:0007669"/>
    <property type="project" value="InterPro"/>
</dbReference>
<dbReference type="SUPFAM" id="SSF54060">
    <property type="entry name" value="His-Me finger endonucleases"/>
    <property type="match status" value="1"/>
</dbReference>
<feature type="domain" description="ENPP1-3/EXOG-like endonuclease/phosphodiesterase" evidence="2">
    <location>
        <begin position="100"/>
        <end position="306"/>
    </location>
</feature>
<dbReference type="GO" id="GO:0046872">
    <property type="term" value="F:metal ion binding"/>
    <property type="evidence" value="ECO:0007669"/>
    <property type="project" value="InterPro"/>
</dbReference>
<reference evidence="4" key="2">
    <citation type="journal article" date="2023" name="Science">
        <title>Genomic signatures of disease resistance in endangered staghorn corals.</title>
        <authorList>
            <person name="Vollmer S.V."/>
            <person name="Selwyn J.D."/>
            <person name="Despard B.A."/>
            <person name="Roesel C.L."/>
        </authorList>
    </citation>
    <scope>NUCLEOTIDE SEQUENCE</scope>
    <source>
        <strain evidence="4">K2</strain>
    </source>
</reference>
<proteinExistence type="predicted"/>
<dbReference type="AlphaFoldDB" id="A0AAD9USY0"/>
<dbReference type="GO" id="GO:0016787">
    <property type="term" value="F:hydrolase activity"/>
    <property type="evidence" value="ECO:0007669"/>
    <property type="project" value="InterPro"/>
</dbReference>
<dbReference type="EMBL" id="JARQWQ010000137">
    <property type="protein sequence ID" value="KAK2548839.1"/>
    <property type="molecule type" value="Genomic_DNA"/>
</dbReference>
<dbReference type="InterPro" id="IPR044925">
    <property type="entry name" value="His-Me_finger_sf"/>
</dbReference>
<gene>
    <name evidence="4" type="ORF">P5673_030882</name>
</gene>
<reference evidence="4" key="1">
    <citation type="journal article" date="2023" name="G3 (Bethesda)">
        <title>Whole genome assembly and annotation of the endangered Caribbean coral Acropora cervicornis.</title>
        <authorList>
            <person name="Selwyn J.D."/>
            <person name="Vollmer S.V."/>
        </authorList>
    </citation>
    <scope>NUCLEOTIDE SEQUENCE</scope>
    <source>
        <strain evidence="4">K2</strain>
    </source>
</reference>
<protein>
    <submittedName>
        <fullName evidence="4">Uncharacterized protein</fullName>
    </submittedName>
</protein>
<evidence type="ECO:0000313" key="5">
    <source>
        <dbReference type="Proteomes" id="UP001249851"/>
    </source>
</evidence>
<name>A0AAD9USY0_ACRCE</name>
<comment type="caution">
    <text evidence="4">The sequence shown here is derived from an EMBL/GenBank/DDBJ whole genome shotgun (WGS) entry which is preliminary data.</text>
</comment>
<evidence type="ECO:0000259" key="3">
    <source>
        <dbReference type="SMART" id="SM00892"/>
    </source>
</evidence>
<dbReference type="PANTHER" id="PTHR21472:SF26">
    <property type="entry name" value="ENDONUCLEASE DOMAIN CONTAINING 1"/>
    <property type="match status" value="1"/>
</dbReference>